<keyword evidence="1" id="KW-0812">Transmembrane</keyword>
<protein>
    <submittedName>
        <fullName evidence="2">DUF4179 domain-containing protein</fullName>
    </submittedName>
</protein>
<proteinExistence type="predicted"/>
<keyword evidence="1" id="KW-0472">Membrane</keyword>
<name>A0ABU7VU66_9BACL</name>
<feature type="transmembrane region" description="Helical" evidence="1">
    <location>
        <begin position="55"/>
        <end position="80"/>
    </location>
</feature>
<reference evidence="2 3" key="1">
    <citation type="submission" date="2024-02" db="EMBL/GenBank/DDBJ databases">
        <title>A nitrogen-fixing paenibacillus bacterium.</title>
        <authorList>
            <person name="Zhang W.L."/>
            <person name="Chen S.F."/>
        </authorList>
    </citation>
    <scope>NUCLEOTIDE SEQUENCE [LARGE SCALE GENOMIC DNA]</scope>
    <source>
        <strain evidence="2 3">M1</strain>
    </source>
</reference>
<accession>A0ABU7VU66</accession>
<gene>
    <name evidence="2" type="ORF">V3851_15790</name>
</gene>
<organism evidence="2 3">
    <name type="scientific">Paenibacillus haidiansis</name>
    <dbReference type="NCBI Taxonomy" id="1574488"/>
    <lineage>
        <taxon>Bacteria</taxon>
        <taxon>Bacillati</taxon>
        <taxon>Bacillota</taxon>
        <taxon>Bacilli</taxon>
        <taxon>Bacillales</taxon>
        <taxon>Paenibacillaceae</taxon>
        <taxon>Paenibacillus</taxon>
    </lineage>
</organism>
<dbReference type="EMBL" id="JAZHPZ010000007">
    <property type="protein sequence ID" value="MEF2967300.1"/>
    <property type="molecule type" value="Genomic_DNA"/>
</dbReference>
<dbReference type="RefSeq" id="WP_331847516.1">
    <property type="nucleotide sequence ID" value="NZ_JAZHPZ010000007.1"/>
</dbReference>
<keyword evidence="3" id="KW-1185">Reference proteome</keyword>
<sequence length="557" mass="62739">MDRIFKSKINESIEAQVAKTDFESMWNEIEREASYRKAMTNNSSAKGKKIFNRKWAPAGLALACFMFIAVPVFAGVALNWNRIMGFTGIHNALANGYGQQYEASVTNAGISMGLHAVVTDGEKFKALVSFDADSDLSRYDAYGIGESEISDDQGNAEPVRSYLYYDRESGKLLGIFETKDMLRQSEKNLSLTAESLIFYKYKEIPLTQELREGAVIPTGTAEYPEMTIQSLMQDEDRFTIRYILKSASGHPKGLDPHLTIHGRQQGEENRGQMTVLPYDGEGMFIEQVFEVFEQPEMDFSDPGVLNFKYLKEAKTTEGSWSLAFKADGKRASKPVYTRTLDNGGELSELTGINLTKLSVSPLKITLDIDEDHSMERFKKGVVWYDSVTLMAGGKEIRGNYNIEGDRPEQYQHVYQFEPSVWYEDWSEVPMKLILKDAEVTKRDTGNHWMKLNTPTEAKQLANMNVDGYLIHFSYYLDGGDLIVESWSDSPGFQGVGQSMLRVNGVDIYPEPGSGSPVYTGKTVERYKEGAEFKDIQINPGFYSFSDPGLDMEVDLKE</sequence>
<comment type="caution">
    <text evidence="2">The sequence shown here is derived from an EMBL/GenBank/DDBJ whole genome shotgun (WGS) entry which is preliminary data.</text>
</comment>
<evidence type="ECO:0000313" key="3">
    <source>
        <dbReference type="Proteomes" id="UP001306950"/>
    </source>
</evidence>
<evidence type="ECO:0000256" key="1">
    <source>
        <dbReference type="SAM" id="Phobius"/>
    </source>
</evidence>
<dbReference type="Proteomes" id="UP001306950">
    <property type="component" value="Unassembled WGS sequence"/>
</dbReference>
<evidence type="ECO:0000313" key="2">
    <source>
        <dbReference type="EMBL" id="MEF2967300.1"/>
    </source>
</evidence>
<keyword evidence="1" id="KW-1133">Transmembrane helix</keyword>